<dbReference type="EMBL" id="BAAALT010000048">
    <property type="protein sequence ID" value="GAA1797419.1"/>
    <property type="molecule type" value="Genomic_DNA"/>
</dbReference>
<dbReference type="InterPro" id="IPR007310">
    <property type="entry name" value="Aerobactin_biosyn_IucA/IucC_N"/>
</dbReference>
<name>A0ABN2LR87_9ACTN</name>
<dbReference type="PANTHER" id="PTHR34384">
    <property type="entry name" value="L-2,3-DIAMINOPROPANOATE--CITRATE LIGASE"/>
    <property type="match status" value="1"/>
</dbReference>
<sequence>MNLAATAHLDPAHWARANRLLVRKALAEFSHERLLTPQADGDRYVVHSDDGTVEYRFAATMRALDTWQIDPETITRHRDGEPLPLDAVDLCLELRRTLGLRDEILPVYLEEITATLSGSAYTLSRRAACAHDLAGADFQAIEAGMTEGHPGFVANKGRIGFGVDDYHRYAPEVAAPVRLVWLAAHRDHSTFTCTTDTDYDRHMRAELGDETLAAFTAALADLDLDPADYLLFPVHPWQWWNKLSVTFAGELAARRLVCLGRGPDEYLAQQSIRTFFNASDPSRHYVKTAISVLNMGFMRGLSAAYMAGTPAINEWLAGLIAGDDVFKATGLTILRERAAIGYRHRQLEAATDRHSPYRKMLAALWRESPVPGLAPGERLATMASLLHVDEQGHALAAALIERSGLAPADWLRRYLDAYLTPLLHSFYAYDLAFMPHGENVILVLNDDVVSRVIFKDIAEEIVVMDAHMPLPPEVERIRAHVPEHMRLLSIFTDVFDGFLRYLNAILADRDVLTEAQFWAAVAACVNDYRASVPHLAERFARYDIFAPDFALSCLNRLQLRDNRQMVDLADPSAALQLVGTLRNPLAVHSP</sequence>
<evidence type="ECO:0000256" key="2">
    <source>
        <dbReference type="ARBA" id="ARBA00007832"/>
    </source>
</evidence>
<evidence type="ECO:0000313" key="6">
    <source>
        <dbReference type="Proteomes" id="UP001500218"/>
    </source>
</evidence>
<dbReference type="InterPro" id="IPR022770">
    <property type="entry name" value="IucA/IucC-like_C"/>
</dbReference>
<dbReference type="PANTHER" id="PTHR34384:SF6">
    <property type="entry name" value="STAPHYLOFERRIN B SYNTHASE"/>
    <property type="match status" value="1"/>
</dbReference>
<gene>
    <name evidence="5" type="primary">desD</name>
    <name evidence="5" type="ORF">GCM10009682_18810</name>
</gene>
<comment type="similarity">
    <text evidence="2">Belongs to the IucA/IucC family.</text>
</comment>
<evidence type="ECO:0000256" key="1">
    <source>
        <dbReference type="ARBA" id="ARBA00004924"/>
    </source>
</evidence>
<dbReference type="Gene3D" id="1.10.510.40">
    <property type="match status" value="1"/>
</dbReference>
<protein>
    <submittedName>
        <fullName evidence="5">Desferrioxamine E synthetase DesD</fullName>
    </submittedName>
</protein>
<keyword evidence="6" id="KW-1185">Reference proteome</keyword>
<feature type="domain" description="Aerobactin siderophore biosynthesis IucA/IucC N-terminal" evidence="3">
    <location>
        <begin position="137"/>
        <end position="387"/>
    </location>
</feature>
<evidence type="ECO:0000313" key="5">
    <source>
        <dbReference type="EMBL" id="GAA1797419.1"/>
    </source>
</evidence>
<reference evidence="5 6" key="1">
    <citation type="journal article" date="2019" name="Int. J. Syst. Evol. Microbiol.">
        <title>The Global Catalogue of Microorganisms (GCM) 10K type strain sequencing project: providing services to taxonomists for standard genome sequencing and annotation.</title>
        <authorList>
            <consortium name="The Broad Institute Genomics Platform"/>
            <consortium name="The Broad Institute Genome Sequencing Center for Infectious Disease"/>
            <person name="Wu L."/>
            <person name="Ma J."/>
        </authorList>
    </citation>
    <scope>NUCLEOTIDE SEQUENCE [LARGE SCALE GENOMIC DNA]</scope>
    <source>
        <strain evidence="5 6">JCM 13250</strain>
    </source>
</reference>
<dbReference type="Pfam" id="PF04183">
    <property type="entry name" value="IucA_IucC"/>
    <property type="match status" value="1"/>
</dbReference>
<proteinExistence type="inferred from homology"/>
<evidence type="ECO:0000259" key="3">
    <source>
        <dbReference type="Pfam" id="PF04183"/>
    </source>
</evidence>
<comment type="caution">
    <text evidence="5">The sequence shown here is derived from an EMBL/GenBank/DDBJ whole genome shotgun (WGS) entry which is preliminary data.</text>
</comment>
<dbReference type="Gene3D" id="3.30.310.280">
    <property type="match status" value="1"/>
</dbReference>
<organism evidence="5 6">
    <name type="scientific">Luedemannella flava</name>
    <dbReference type="NCBI Taxonomy" id="349316"/>
    <lineage>
        <taxon>Bacteria</taxon>
        <taxon>Bacillati</taxon>
        <taxon>Actinomycetota</taxon>
        <taxon>Actinomycetes</taxon>
        <taxon>Micromonosporales</taxon>
        <taxon>Micromonosporaceae</taxon>
        <taxon>Luedemannella</taxon>
    </lineage>
</organism>
<dbReference type="InterPro" id="IPR037455">
    <property type="entry name" value="LucA/IucC-like"/>
</dbReference>
<dbReference type="Gene3D" id="6.10.250.3370">
    <property type="match status" value="1"/>
</dbReference>
<dbReference type="RefSeq" id="WP_344128457.1">
    <property type="nucleotide sequence ID" value="NZ_BAAALT010000048.1"/>
</dbReference>
<comment type="pathway">
    <text evidence="1">Siderophore biosynthesis.</text>
</comment>
<feature type="domain" description="Aerobactin siderophore biosynthesis IucA/IucC-like C-terminal" evidence="4">
    <location>
        <begin position="409"/>
        <end position="566"/>
    </location>
</feature>
<dbReference type="Proteomes" id="UP001500218">
    <property type="component" value="Unassembled WGS sequence"/>
</dbReference>
<dbReference type="Pfam" id="PF06276">
    <property type="entry name" value="FhuF"/>
    <property type="match status" value="1"/>
</dbReference>
<evidence type="ECO:0000259" key="4">
    <source>
        <dbReference type="Pfam" id="PF06276"/>
    </source>
</evidence>
<accession>A0ABN2LR87</accession>